<evidence type="ECO:0000256" key="3">
    <source>
        <dbReference type="ARBA" id="ARBA00012454"/>
    </source>
</evidence>
<evidence type="ECO:0000256" key="9">
    <source>
        <dbReference type="ARBA" id="ARBA00031529"/>
    </source>
</evidence>
<dbReference type="GO" id="GO:0008817">
    <property type="term" value="F:corrinoid adenosyltransferase activity"/>
    <property type="evidence" value="ECO:0007669"/>
    <property type="project" value="UniProtKB-UniRule"/>
</dbReference>
<dbReference type="OrthoDB" id="6118511at2"/>
<name>A0A0C7QL37_PARSO</name>
<evidence type="ECO:0000259" key="15">
    <source>
        <dbReference type="Pfam" id="PF01923"/>
    </source>
</evidence>
<evidence type="ECO:0000256" key="8">
    <source>
        <dbReference type="ARBA" id="ARBA00022840"/>
    </source>
</evidence>
<evidence type="ECO:0000256" key="13">
    <source>
        <dbReference type="ARBA" id="ARBA00048692"/>
    </source>
</evidence>
<protein>
    <recommendedName>
        <fullName evidence="4 14">Corrinoid adenosyltransferase</fullName>
        <ecNumber evidence="3 14">2.5.1.17</ecNumber>
    </recommendedName>
    <alternativeName>
        <fullName evidence="9 14">Cob(II)alamin adenosyltransferase</fullName>
    </alternativeName>
    <alternativeName>
        <fullName evidence="11 14">Cob(II)yrinic acid a,c-diamide adenosyltransferase</fullName>
    </alternativeName>
    <alternativeName>
        <fullName evidence="10 14">Cobinamide/cobalamin adenosyltransferase</fullName>
    </alternativeName>
</protein>
<organism evidence="16 17">
    <name type="scientific">Paraclostridium sordellii</name>
    <name type="common">Clostridium sordellii</name>
    <dbReference type="NCBI Taxonomy" id="1505"/>
    <lineage>
        <taxon>Bacteria</taxon>
        <taxon>Bacillati</taxon>
        <taxon>Bacillota</taxon>
        <taxon>Clostridia</taxon>
        <taxon>Peptostreptococcales</taxon>
        <taxon>Peptostreptococcaceae</taxon>
        <taxon>Paraclostridium</taxon>
    </lineage>
</organism>
<dbReference type="InterPro" id="IPR036451">
    <property type="entry name" value="CblAdoTrfase-like_sf"/>
</dbReference>
<dbReference type="Pfam" id="PF01923">
    <property type="entry name" value="Cob_adeno_trans"/>
    <property type="match status" value="1"/>
</dbReference>
<dbReference type="EC" id="2.5.1.17" evidence="3 14"/>
<feature type="domain" description="Cobalamin adenosyltransferase-like" evidence="15">
    <location>
        <begin position="25"/>
        <end position="150"/>
    </location>
</feature>
<evidence type="ECO:0000313" key="16">
    <source>
        <dbReference type="EMBL" id="CEQ04211.1"/>
    </source>
</evidence>
<dbReference type="GO" id="GO:0005524">
    <property type="term" value="F:ATP binding"/>
    <property type="evidence" value="ECO:0007669"/>
    <property type="project" value="UniProtKB-UniRule"/>
</dbReference>
<comment type="catalytic activity">
    <reaction evidence="12 14">
        <text>2 cob(II)yrinate a,c diamide + reduced [electron-transfer flavoprotein] + 2 ATP = 2 adenosylcob(III)yrinate a,c-diamide + 2 triphosphate + oxidized [electron-transfer flavoprotein] + 3 H(+)</text>
        <dbReference type="Rhea" id="RHEA:11528"/>
        <dbReference type="Rhea" id="RHEA-COMP:10685"/>
        <dbReference type="Rhea" id="RHEA-COMP:10686"/>
        <dbReference type="ChEBI" id="CHEBI:15378"/>
        <dbReference type="ChEBI" id="CHEBI:18036"/>
        <dbReference type="ChEBI" id="CHEBI:30616"/>
        <dbReference type="ChEBI" id="CHEBI:57692"/>
        <dbReference type="ChEBI" id="CHEBI:58307"/>
        <dbReference type="ChEBI" id="CHEBI:58503"/>
        <dbReference type="ChEBI" id="CHEBI:58537"/>
        <dbReference type="EC" id="2.5.1.17"/>
    </reaction>
</comment>
<dbReference type="SUPFAM" id="SSF89028">
    <property type="entry name" value="Cobalamin adenosyltransferase-like"/>
    <property type="match status" value="1"/>
</dbReference>
<comment type="pathway">
    <text evidence="1 14">Cofactor biosynthesis; adenosylcobalamin biosynthesis; adenosylcobalamin from cob(II)yrinate a,c-diamide: step 2/7.</text>
</comment>
<comment type="similarity">
    <text evidence="2 14">Belongs to the Cob(I)alamin adenosyltransferase family.</text>
</comment>
<reference evidence="16 17" key="1">
    <citation type="submission" date="2015-01" db="EMBL/GenBank/DDBJ databases">
        <authorList>
            <person name="Aslett A.Martin."/>
            <person name="De Silva Nishadi"/>
        </authorList>
    </citation>
    <scope>NUCLEOTIDE SEQUENCE [LARGE SCALE GENOMIC DNA]</scope>
    <source>
        <strain evidence="16 17">R28058</strain>
    </source>
</reference>
<dbReference type="Proteomes" id="UP000049127">
    <property type="component" value="Unassembled WGS sequence"/>
</dbReference>
<evidence type="ECO:0000256" key="4">
    <source>
        <dbReference type="ARBA" id="ARBA00020963"/>
    </source>
</evidence>
<keyword evidence="7 14" id="KW-0547">Nucleotide-binding</keyword>
<keyword evidence="8 14" id="KW-0067">ATP-binding</keyword>
<evidence type="ECO:0000256" key="1">
    <source>
        <dbReference type="ARBA" id="ARBA00005121"/>
    </source>
</evidence>
<sequence length="169" mass="19930">MSKYLAYPFLYDDPSDLRCDFEIFTDEISSTIGLLRAFVDDQSLRSELSKINELVYHMNPSLRTFVSVTKDELKWIESRSIFYKTEIEERSNKFVIPEGCICASYAHIIRTKFKALVRLLHRYKEQGNEVNELLFDFANVLSGYFFILALKFNKDEGIKETEFISRNYK</sequence>
<evidence type="ECO:0000256" key="2">
    <source>
        <dbReference type="ARBA" id="ARBA00007487"/>
    </source>
</evidence>
<accession>A0A0C7QL37</accession>
<keyword evidence="6 14" id="KW-0808">Transferase</keyword>
<evidence type="ECO:0000256" key="12">
    <source>
        <dbReference type="ARBA" id="ARBA00048555"/>
    </source>
</evidence>
<gene>
    <name evidence="16" type="primary">yvqK_1</name>
    <name evidence="16" type="ORF">R28058_19441</name>
</gene>
<evidence type="ECO:0000256" key="5">
    <source>
        <dbReference type="ARBA" id="ARBA00022573"/>
    </source>
</evidence>
<dbReference type="Gene3D" id="1.20.1200.10">
    <property type="entry name" value="Cobalamin adenosyltransferase-like"/>
    <property type="match status" value="1"/>
</dbReference>
<dbReference type="PANTHER" id="PTHR12213:SF0">
    <property type="entry name" value="CORRINOID ADENOSYLTRANSFERASE MMAB"/>
    <property type="match status" value="1"/>
</dbReference>
<dbReference type="AlphaFoldDB" id="A0A0C7QL37"/>
<evidence type="ECO:0000256" key="11">
    <source>
        <dbReference type="ARBA" id="ARBA00033354"/>
    </source>
</evidence>
<dbReference type="RefSeq" id="WP_055335857.1">
    <property type="nucleotide sequence ID" value="NZ_CDNF01000035.1"/>
</dbReference>
<dbReference type="EMBL" id="CEKZ01000003">
    <property type="protein sequence ID" value="CEQ04211.1"/>
    <property type="molecule type" value="Genomic_DNA"/>
</dbReference>
<dbReference type="InterPro" id="IPR029499">
    <property type="entry name" value="PduO-typ"/>
</dbReference>
<evidence type="ECO:0000256" key="6">
    <source>
        <dbReference type="ARBA" id="ARBA00022679"/>
    </source>
</evidence>
<evidence type="ECO:0000313" key="17">
    <source>
        <dbReference type="Proteomes" id="UP000049127"/>
    </source>
</evidence>
<proteinExistence type="inferred from homology"/>
<evidence type="ECO:0000256" key="10">
    <source>
        <dbReference type="ARBA" id="ARBA00033334"/>
    </source>
</evidence>
<comment type="catalytic activity">
    <reaction evidence="13 14">
        <text>2 cob(II)alamin + reduced [electron-transfer flavoprotein] + 2 ATP = 2 adenosylcob(III)alamin + 2 triphosphate + oxidized [electron-transfer flavoprotein] + 3 H(+)</text>
        <dbReference type="Rhea" id="RHEA:28671"/>
        <dbReference type="Rhea" id="RHEA-COMP:10685"/>
        <dbReference type="Rhea" id="RHEA-COMP:10686"/>
        <dbReference type="ChEBI" id="CHEBI:15378"/>
        <dbReference type="ChEBI" id="CHEBI:16304"/>
        <dbReference type="ChEBI" id="CHEBI:18036"/>
        <dbReference type="ChEBI" id="CHEBI:18408"/>
        <dbReference type="ChEBI" id="CHEBI:30616"/>
        <dbReference type="ChEBI" id="CHEBI:57692"/>
        <dbReference type="ChEBI" id="CHEBI:58307"/>
        <dbReference type="EC" id="2.5.1.17"/>
    </reaction>
</comment>
<evidence type="ECO:0000256" key="7">
    <source>
        <dbReference type="ARBA" id="ARBA00022741"/>
    </source>
</evidence>
<evidence type="ECO:0000256" key="14">
    <source>
        <dbReference type="RuleBase" id="RU366026"/>
    </source>
</evidence>
<dbReference type="PANTHER" id="PTHR12213">
    <property type="entry name" value="CORRINOID ADENOSYLTRANSFERASE"/>
    <property type="match status" value="1"/>
</dbReference>
<dbReference type="GO" id="GO:0009236">
    <property type="term" value="P:cobalamin biosynthetic process"/>
    <property type="evidence" value="ECO:0007669"/>
    <property type="project" value="UniProtKB-UniRule"/>
</dbReference>
<keyword evidence="5 14" id="KW-0169">Cobalamin biosynthesis</keyword>
<dbReference type="InterPro" id="IPR016030">
    <property type="entry name" value="CblAdoTrfase-like"/>
</dbReference>